<reference evidence="6" key="1">
    <citation type="submission" date="2016-11" db="EMBL/GenBank/DDBJ databases">
        <authorList>
            <person name="Varghese N."/>
            <person name="Submissions S."/>
        </authorList>
    </citation>
    <scope>NUCLEOTIDE SEQUENCE [LARGE SCALE GENOMIC DNA]</scope>
    <source>
        <strain evidence="6">DSM 24786</strain>
    </source>
</reference>
<gene>
    <name evidence="4" type="primary">aat</name>
    <name evidence="5" type="ORF">SAMN05660313_02855</name>
</gene>
<dbReference type="EC" id="2.3.2.6" evidence="4"/>
<dbReference type="GO" id="GO:0005737">
    <property type="term" value="C:cytoplasm"/>
    <property type="evidence" value="ECO:0007669"/>
    <property type="project" value="UniProtKB-SubCell"/>
</dbReference>
<dbReference type="SUPFAM" id="SSF55729">
    <property type="entry name" value="Acyl-CoA N-acyltransferases (Nat)"/>
    <property type="match status" value="1"/>
</dbReference>
<dbReference type="OrthoDB" id="9790282at2"/>
<evidence type="ECO:0000313" key="5">
    <source>
        <dbReference type="EMBL" id="SFW61697.1"/>
    </source>
</evidence>
<dbReference type="RefSeq" id="WP_072304478.1">
    <property type="nucleotide sequence ID" value="NZ_FPIY01000004.1"/>
</dbReference>
<evidence type="ECO:0000256" key="1">
    <source>
        <dbReference type="ARBA" id="ARBA00022490"/>
    </source>
</evidence>
<dbReference type="InterPro" id="IPR004616">
    <property type="entry name" value="Leu/Phe-tRNA_Trfase"/>
</dbReference>
<dbReference type="Proteomes" id="UP000183257">
    <property type="component" value="Unassembled WGS sequence"/>
</dbReference>
<evidence type="ECO:0000256" key="4">
    <source>
        <dbReference type="HAMAP-Rule" id="MF_00688"/>
    </source>
</evidence>
<dbReference type="STRING" id="76595.SAMN05660313_02855"/>
<dbReference type="HAMAP" id="MF_00688">
    <property type="entry name" value="Leu_Phe_trans"/>
    <property type="match status" value="1"/>
</dbReference>
<comment type="catalytic activity">
    <reaction evidence="4">
        <text>N-terminal L-arginyl-[protein] + L-leucyl-tRNA(Leu) = N-terminal L-leucyl-L-arginyl-[protein] + tRNA(Leu) + H(+)</text>
        <dbReference type="Rhea" id="RHEA:50416"/>
        <dbReference type="Rhea" id="RHEA-COMP:9613"/>
        <dbReference type="Rhea" id="RHEA-COMP:9622"/>
        <dbReference type="Rhea" id="RHEA-COMP:12672"/>
        <dbReference type="Rhea" id="RHEA-COMP:12673"/>
        <dbReference type="ChEBI" id="CHEBI:15378"/>
        <dbReference type="ChEBI" id="CHEBI:64719"/>
        <dbReference type="ChEBI" id="CHEBI:78442"/>
        <dbReference type="ChEBI" id="CHEBI:78494"/>
        <dbReference type="ChEBI" id="CHEBI:133044"/>
        <dbReference type="EC" id="2.3.2.6"/>
    </reaction>
</comment>
<organism evidence="5 6">
    <name type="scientific">Cellulophaga fucicola</name>
    <dbReference type="NCBI Taxonomy" id="76595"/>
    <lineage>
        <taxon>Bacteria</taxon>
        <taxon>Pseudomonadati</taxon>
        <taxon>Bacteroidota</taxon>
        <taxon>Flavobacteriia</taxon>
        <taxon>Flavobacteriales</taxon>
        <taxon>Flavobacteriaceae</taxon>
        <taxon>Cellulophaga</taxon>
    </lineage>
</organism>
<dbReference type="Gene3D" id="3.40.630.70">
    <property type="entry name" value="Leucyl/phenylalanyl-tRNA-protein transferase, C-terminal domain"/>
    <property type="match status" value="1"/>
</dbReference>
<keyword evidence="1 4" id="KW-0963">Cytoplasm</keyword>
<evidence type="ECO:0000313" key="6">
    <source>
        <dbReference type="Proteomes" id="UP000183257"/>
    </source>
</evidence>
<keyword evidence="2 4" id="KW-0808">Transferase</keyword>
<accession>A0A1K1QPU5</accession>
<dbReference type="Pfam" id="PF03588">
    <property type="entry name" value="Leu_Phe_trans"/>
    <property type="match status" value="1"/>
</dbReference>
<comment type="subcellular location">
    <subcellularLocation>
        <location evidence="4">Cytoplasm</location>
    </subcellularLocation>
</comment>
<dbReference type="NCBIfam" id="TIGR00667">
    <property type="entry name" value="aat"/>
    <property type="match status" value="1"/>
</dbReference>
<dbReference type="Gene3D" id="3.30.70.3550">
    <property type="entry name" value="Leucyl/phenylalanyl-tRNA-protein transferase, N-terminal domain"/>
    <property type="match status" value="1"/>
</dbReference>
<evidence type="ECO:0000256" key="3">
    <source>
        <dbReference type="ARBA" id="ARBA00023315"/>
    </source>
</evidence>
<dbReference type="GO" id="GO:0030163">
    <property type="term" value="P:protein catabolic process"/>
    <property type="evidence" value="ECO:0007669"/>
    <property type="project" value="UniProtKB-UniRule"/>
</dbReference>
<comment type="function">
    <text evidence="4">Functions in the N-end rule pathway of protein degradation where it conjugates Leu, Phe and, less efficiently, Met from aminoacyl-tRNAs to the N-termini of proteins containing an N-terminal arginine or lysine.</text>
</comment>
<comment type="catalytic activity">
    <reaction evidence="4">
        <text>L-phenylalanyl-tRNA(Phe) + an N-terminal L-alpha-aminoacyl-[protein] = an N-terminal L-phenylalanyl-L-alpha-aminoacyl-[protein] + tRNA(Phe)</text>
        <dbReference type="Rhea" id="RHEA:43632"/>
        <dbReference type="Rhea" id="RHEA-COMP:9668"/>
        <dbReference type="Rhea" id="RHEA-COMP:9699"/>
        <dbReference type="Rhea" id="RHEA-COMP:10636"/>
        <dbReference type="Rhea" id="RHEA-COMP:10637"/>
        <dbReference type="ChEBI" id="CHEBI:78442"/>
        <dbReference type="ChEBI" id="CHEBI:78531"/>
        <dbReference type="ChEBI" id="CHEBI:78597"/>
        <dbReference type="ChEBI" id="CHEBI:83561"/>
        <dbReference type="EC" id="2.3.2.6"/>
    </reaction>
</comment>
<dbReference type="EMBL" id="FPIY01000004">
    <property type="protein sequence ID" value="SFW61697.1"/>
    <property type="molecule type" value="Genomic_DNA"/>
</dbReference>
<name>A0A1K1QPU5_9FLAO</name>
<dbReference type="PANTHER" id="PTHR30098:SF2">
    <property type="entry name" value="LEUCYL_PHENYLALANYL-TRNA--PROTEIN TRANSFERASE"/>
    <property type="match status" value="1"/>
</dbReference>
<dbReference type="InterPro" id="IPR042221">
    <property type="entry name" value="Leu/Phe-tRNA_Trfase_N"/>
</dbReference>
<keyword evidence="3 4" id="KW-0012">Acyltransferase</keyword>
<comment type="catalytic activity">
    <reaction evidence="4">
        <text>N-terminal L-lysyl-[protein] + L-leucyl-tRNA(Leu) = N-terminal L-leucyl-L-lysyl-[protein] + tRNA(Leu) + H(+)</text>
        <dbReference type="Rhea" id="RHEA:12340"/>
        <dbReference type="Rhea" id="RHEA-COMP:9613"/>
        <dbReference type="Rhea" id="RHEA-COMP:9622"/>
        <dbReference type="Rhea" id="RHEA-COMP:12670"/>
        <dbReference type="Rhea" id="RHEA-COMP:12671"/>
        <dbReference type="ChEBI" id="CHEBI:15378"/>
        <dbReference type="ChEBI" id="CHEBI:65249"/>
        <dbReference type="ChEBI" id="CHEBI:78442"/>
        <dbReference type="ChEBI" id="CHEBI:78494"/>
        <dbReference type="ChEBI" id="CHEBI:133043"/>
        <dbReference type="EC" id="2.3.2.6"/>
    </reaction>
</comment>
<evidence type="ECO:0000256" key="2">
    <source>
        <dbReference type="ARBA" id="ARBA00022679"/>
    </source>
</evidence>
<protein>
    <recommendedName>
        <fullName evidence="4">Leucyl/phenylalanyl-tRNA--protein transferase</fullName>
        <ecNumber evidence="4">2.3.2.6</ecNumber>
    </recommendedName>
    <alternativeName>
        <fullName evidence="4">L/F-transferase</fullName>
    </alternativeName>
    <alternativeName>
        <fullName evidence="4">Leucyltransferase</fullName>
    </alternativeName>
    <alternativeName>
        <fullName evidence="4">Phenyalanyltransferase</fullName>
    </alternativeName>
</protein>
<dbReference type="PANTHER" id="PTHR30098">
    <property type="entry name" value="LEUCYL/PHENYLALANYL-TRNA--PROTEIN TRANSFERASE"/>
    <property type="match status" value="1"/>
</dbReference>
<dbReference type="InterPro" id="IPR016181">
    <property type="entry name" value="Acyl_CoA_acyltransferase"/>
</dbReference>
<keyword evidence="6" id="KW-1185">Reference proteome</keyword>
<dbReference type="GO" id="GO:0008914">
    <property type="term" value="F:leucyl-tRNA--protein transferase activity"/>
    <property type="evidence" value="ECO:0007669"/>
    <property type="project" value="UniProtKB-UniRule"/>
</dbReference>
<proteinExistence type="inferred from homology"/>
<dbReference type="InterPro" id="IPR042203">
    <property type="entry name" value="Leu/Phe-tRNA_Trfase_C"/>
</dbReference>
<comment type="similarity">
    <text evidence="4">Belongs to the L/F-transferase family.</text>
</comment>
<dbReference type="AlphaFoldDB" id="A0A1K1QPU5"/>
<sequence>MVHPIYYLTDKLEFPPVHTANEDGLLAAGGDLSVERLQLAYKSGIFPWFDDDRLLLWWSPDPRMVLFPQELKVSKSMRKLLRDKAFTVTKNKNFEEVIHRCATVPRDGQPGTWITQNMQNAYIELHKKGFAHSYEVWLDNQLVGGLYGIDLGTVFCGESMFSDVSNASKYGFITMVQEMEANNYKLIDCQVYTQHLESLGAREIDRDDFIGFLK</sequence>